<evidence type="ECO:0000313" key="5">
    <source>
        <dbReference type="Proteomes" id="UP000326924"/>
    </source>
</evidence>
<evidence type="ECO:0000259" key="3">
    <source>
        <dbReference type="Pfam" id="PF11702"/>
    </source>
</evidence>
<name>A0A5J5F378_9PEZI</name>
<dbReference type="GO" id="GO:0005737">
    <property type="term" value="C:cytoplasm"/>
    <property type="evidence" value="ECO:0007669"/>
    <property type="project" value="TreeGrafter"/>
</dbReference>
<dbReference type="GO" id="GO:0006808">
    <property type="term" value="P:regulation of nitrogen utilization"/>
    <property type="evidence" value="ECO:0007669"/>
    <property type="project" value="TreeGrafter"/>
</dbReference>
<feature type="compositionally biased region" description="Low complexity" evidence="1">
    <location>
        <begin position="317"/>
        <end position="326"/>
    </location>
</feature>
<evidence type="ECO:0000256" key="1">
    <source>
        <dbReference type="SAM" id="MobiDB-lite"/>
    </source>
</evidence>
<feature type="domain" description="Nitrogen regulatory protein areA GATA-like" evidence="2">
    <location>
        <begin position="31"/>
        <end position="58"/>
    </location>
</feature>
<feature type="region of interest" description="Disordered" evidence="1">
    <location>
        <begin position="397"/>
        <end position="416"/>
    </location>
</feature>
<dbReference type="Proteomes" id="UP000326924">
    <property type="component" value="Unassembled WGS sequence"/>
</dbReference>
<dbReference type="Pfam" id="PF08550">
    <property type="entry name" value="GATA_AreA"/>
    <property type="match status" value="1"/>
</dbReference>
<feature type="compositionally biased region" description="Polar residues" evidence="1">
    <location>
        <begin position="79"/>
        <end position="91"/>
    </location>
</feature>
<accession>A0A5J5F378</accession>
<feature type="region of interest" description="Disordered" evidence="1">
    <location>
        <begin position="154"/>
        <end position="326"/>
    </location>
</feature>
<reference evidence="4 5" key="1">
    <citation type="submission" date="2019-09" db="EMBL/GenBank/DDBJ databases">
        <title>Draft genome of the ectomycorrhizal ascomycete Sphaerosporella brunnea.</title>
        <authorList>
            <consortium name="DOE Joint Genome Institute"/>
            <person name="Benucci G.M."/>
            <person name="Marozzi G."/>
            <person name="Antonielli L."/>
            <person name="Sanchez S."/>
            <person name="Marco P."/>
            <person name="Wang X."/>
            <person name="Falini L.B."/>
            <person name="Barry K."/>
            <person name="Haridas S."/>
            <person name="Lipzen A."/>
            <person name="Labutti K."/>
            <person name="Grigoriev I.V."/>
            <person name="Murat C."/>
            <person name="Martin F."/>
            <person name="Albertini E."/>
            <person name="Donnini D."/>
            <person name="Bonito G."/>
        </authorList>
    </citation>
    <scope>NUCLEOTIDE SEQUENCE [LARGE SCALE GENOMIC DNA]</scope>
    <source>
        <strain evidence="4 5">Sb_GMNB300</strain>
    </source>
</reference>
<feature type="compositionally biased region" description="Basic and acidic residues" evidence="1">
    <location>
        <begin position="155"/>
        <end position="166"/>
    </location>
</feature>
<dbReference type="InterPro" id="IPR021711">
    <property type="entry name" value="DUF3295"/>
</dbReference>
<feature type="domain" description="DUF3295" evidence="3">
    <location>
        <begin position="160"/>
        <end position="491"/>
    </location>
</feature>
<proteinExistence type="predicted"/>
<dbReference type="InParanoid" id="A0A5J5F378"/>
<keyword evidence="5" id="KW-1185">Reference proteome</keyword>
<sequence length="491" mass="54712">MPSRLNTPIIAVNMNRVAGVDPSNVDTLFSMWTIFSKCAESIENGRRLENISWRLWNRETFCCDNTNLAPPAPAPPTIPINQSTRNETYSASMPELSSSVESLSDDELPKIRSVGDSHTPRLITSDSSLYRGREKHMTPVNLARILEHMGASSAEEWKAERQRAQREASSLPTERVPAATAALPKNCTEKEGAEPMSARSTHSIVRGFSPSRISSSYRSQVNVTSSDVQKPANPADGPAPPSTKKKGKIFFLGPASSSDEEDNDSFQLHREPAGNSNGGKKTSFRDEVATRTVYHDDSDNYDAVSESAIEDEDWESSSDSAGSSCDEGALFQRVESRPELLTSRRSLLSTMLHEPERAAQLTNAASRSTPALRRHNLPRGLHMAPDAVIAREEPNFPGSKPIRRHNSAHPPTLSPRTTRRNMLATELTESLRKHLLWERQQKNPNMKRRYTALDVTMLNEYPQPRVQGQTSKTNSWNNLFEEVHEYHAAGW</sequence>
<dbReference type="InterPro" id="IPR053043">
    <property type="entry name" value="Ras-cAMP_regulatory"/>
</dbReference>
<comment type="caution">
    <text evidence="4">The sequence shown here is derived from an EMBL/GenBank/DDBJ whole genome shotgun (WGS) entry which is preliminary data.</text>
</comment>
<protein>
    <submittedName>
        <fullName evidence="4">Uncharacterized protein</fullName>
    </submittedName>
</protein>
<dbReference type="GO" id="GO:0000122">
    <property type="term" value="P:negative regulation of transcription by RNA polymerase II"/>
    <property type="evidence" value="ECO:0007669"/>
    <property type="project" value="TreeGrafter"/>
</dbReference>
<feature type="compositionally biased region" description="Low complexity" evidence="1">
    <location>
        <begin position="206"/>
        <end position="219"/>
    </location>
</feature>
<organism evidence="4 5">
    <name type="scientific">Sphaerosporella brunnea</name>
    <dbReference type="NCBI Taxonomy" id="1250544"/>
    <lineage>
        <taxon>Eukaryota</taxon>
        <taxon>Fungi</taxon>
        <taxon>Dikarya</taxon>
        <taxon>Ascomycota</taxon>
        <taxon>Pezizomycotina</taxon>
        <taxon>Pezizomycetes</taxon>
        <taxon>Pezizales</taxon>
        <taxon>Pyronemataceae</taxon>
        <taxon>Sphaerosporella</taxon>
    </lineage>
</organism>
<dbReference type="GO" id="GO:0031930">
    <property type="term" value="P:mitochondria-nucleus signaling pathway"/>
    <property type="evidence" value="ECO:0007669"/>
    <property type="project" value="TreeGrafter"/>
</dbReference>
<feature type="region of interest" description="Disordered" evidence="1">
    <location>
        <begin position="73"/>
        <end position="105"/>
    </location>
</feature>
<dbReference type="OrthoDB" id="5054775at2759"/>
<dbReference type="PANTHER" id="PTHR28014:SF1">
    <property type="entry name" value="NEGATIVE REGULATOR OF RAS-CAMP PATHWAY"/>
    <property type="match status" value="1"/>
</dbReference>
<gene>
    <name evidence="4" type="ORF">FN846DRAFT_775652</name>
</gene>
<dbReference type="AlphaFoldDB" id="A0A5J5F378"/>
<dbReference type="InterPro" id="IPR013860">
    <property type="entry name" value="AreA_GATA"/>
</dbReference>
<feature type="domain" description="DUF3295" evidence="3">
    <location>
        <begin position="91"/>
        <end position="145"/>
    </location>
</feature>
<evidence type="ECO:0000259" key="2">
    <source>
        <dbReference type="Pfam" id="PF08550"/>
    </source>
</evidence>
<feature type="compositionally biased region" description="Basic and acidic residues" evidence="1">
    <location>
        <begin position="283"/>
        <end position="298"/>
    </location>
</feature>
<evidence type="ECO:0000313" key="4">
    <source>
        <dbReference type="EMBL" id="KAA8910053.1"/>
    </source>
</evidence>
<dbReference type="EMBL" id="VXIS01000051">
    <property type="protein sequence ID" value="KAA8910053.1"/>
    <property type="molecule type" value="Genomic_DNA"/>
</dbReference>
<dbReference type="PANTHER" id="PTHR28014">
    <property type="entry name" value="NEGATIVE REGULATOR OF RAS-CAMP PATHWAY"/>
    <property type="match status" value="1"/>
</dbReference>
<dbReference type="Pfam" id="PF11702">
    <property type="entry name" value="DUF3295"/>
    <property type="match status" value="2"/>
</dbReference>